<sequence>MILYTVIGIIMNSSDMLKYITLVFMLGLYARNCFKGISEKYLKFNQTINSLIVESNRSQVEAIASECFEEQKNTAFQIIANDDGKCDEQTNENDANVRLIVSKDGIPKWSVRKLILFLDRQDQPYLTEKFFFSTCYMDTVGAPGPLIPNIIHAVWRFMCICAFLMFVVLIVLAFGDEYNISGANQMLATLAGGLLPWVFENVLFSGRDPLELDTNNLSFKSNFKTKIDQYVQSWDIHDIDIDENQNRSENVGDSHCVTARLIDKVNDAVMTTLENESGVLLGEPPKQSIGFYNDNDDQGIDFLVIEKPSKISNV</sequence>
<organism evidence="2 3">
    <name type="scientific">Mytilus coruscus</name>
    <name type="common">Sea mussel</name>
    <dbReference type="NCBI Taxonomy" id="42192"/>
    <lineage>
        <taxon>Eukaryota</taxon>
        <taxon>Metazoa</taxon>
        <taxon>Spiralia</taxon>
        <taxon>Lophotrochozoa</taxon>
        <taxon>Mollusca</taxon>
        <taxon>Bivalvia</taxon>
        <taxon>Autobranchia</taxon>
        <taxon>Pteriomorphia</taxon>
        <taxon>Mytilida</taxon>
        <taxon>Mytiloidea</taxon>
        <taxon>Mytilidae</taxon>
        <taxon>Mytilinae</taxon>
        <taxon>Mytilus</taxon>
    </lineage>
</organism>
<keyword evidence="1" id="KW-0472">Membrane</keyword>
<keyword evidence="3" id="KW-1185">Reference proteome</keyword>
<dbReference type="Proteomes" id="UP000507470">
    <property type="component" value="Unassembled WGS sequence"/>
</dbReference>
<dbReference type="EMBL" id="CACVKT020001154">
    <property type="protein sequence ID" value="CAC5365676.1"/>
    <property type="molecule type" value="Genomic_DNA"/>
</dbReference>
<dbReference type="OrthoDB" id="6112511at2759"/>
<evidence type="ECO:0000256" key="1">
    <source>
        <dbReference type="SAM" id="Phobius"/>
    </source>
</evidence>
<feature type="transmembrane region" description="Helical" evidence="1">
    <location>
        <begin position="153"/>
        <end position="174"/>
    </location>
</feature>
<keyword evidence="1" id="KW-1133">Transmembrane helix</keyword>
<name>A0A6J8AD32_MYTCO</name>
<reference evidence="2 3" key="1">
    <citation type="submission" date="2020-06" db="EMBL/GenBank/DDBJ databases">
        <authorList>
            <person name="Li R."/>
            <person name="Bekaert M."/>
        </authorList>
    </citation>
    <scope>NUCLEOTIDE SEQUENCE [LARGE SCALE GENOMIC DNA]</scope>
    <source>
        <strain evidence="3">wild</strain>
    </source>
</reference>
<proteinExistence type="predicted"/>
<accession>A0A6J8AD32</accession>
<evidence type="ECO:0000313" key="3">
    <source>
        <dbReference type="Proteomes" id="UP000507470"/>
    </source>
</evidence>
<dbReference type="AlphaFoldDB" id="A0A6J8AD32"/>
<keyword evidence="1" id="KW-0812">Transmembrane</keyword>
<protein>
    <submittedName>
        <fullName evidence="2">Uncharacterized protein</fullName>
    </submittedName>
</protein>
<gene>
    <name evidence="2" type="ORF">MCOR_6259</name>
</gene>
<evidence type="ECO:0000313" key="2">
    <source>
        <dbReference type="EMBL" id="CAC5365676.1"/>
    </source>
</evidence>